<keyword evidence="2" id="KW-0808">Transferase</keyword>
<evidence type="ECO:0000259" key="1">
    <source>
        <dbReference type="Pfam" id="PF00535"/>
    </source>
</evidence>
<dbReference type="InterPro" id="IPR029044">
    <property type="entry name" value="Nucleotide-diphossugar_trans"/>
</dbReference>
<protein>
    <submittedName>
        <fullName evidence="2">Glycosyl transferase</fullName>
    </submittedName>
</protein>
<dbReference type="InterPro" id="IPR001173">
    <property type="entry name" value="Glyco_trans_2-like"/>
</dbReference>
<dbReference type="GO" id="GO:0016740">
    <property type="term" value="F:transferase activity"/>
    <property type="evidence" value="ECO:0007669"/>
    <property type="project" value="UniProtKB-KW"/>
</dbReference>
<accession>A0ABM7YWL5</accession>
<dbReference type="Proteomes" id="UP001055453">
    <property type="component" value="Chromosome"/>
</dbReference>
<gene>
    <name evidence="2" type="ORF">ANSO36C_08230</name>
</gene>
<evidence type="ECO:0000313" key="2">
    <source>
        <dbReference type="EMBL" id="BDI15021.1"/>
    </source>
</evidence>
<feature type="domain" description="Glycosyltransferase 2-like" evidence="1">
    <location>
        <begin position="10"/>
        <end position="162"/>
    </location>
</feature>
<reference evidence="2" key="1">
    <citation type="submission" date="2022-04" db="EMBL/GenBank/DDBJ databases">
        <title>Complete genome sequence of a cyanobacterium, Nostoc sp. SO-36, isolated in Antarctica.</title>
        <authorList>
            <person name="Kanesaki Y."/>
            <person name="Effendi D."/>
            <person name="Sakamoto T."/>
            <person name="Ohtani S."/>
            <person name="Awai K."/>
        </authorList>
    </citation>
    <scope>NUCLEOTIDE SEQUENCE</scope>
    <source>
        <strain evidence="2">SO-36</strain>
    </source>
</reference>
<dbReference type="Pfam" id="PF00535">
    <property type="entry name" value="Glycos_transf_2"/>
    <property type="match status" value="1"/>
</dbReference>
<dbReference type="SUPFAM" id="SSF53448">
    <property type="entry name" value="Nucleotide-diphospho-sugar transferases"/>
    <property type="match status" value="1"/>
</dbReference>
<name>A0ABM7YWL5_NOSCO</name>
<dbReference type="RefSeq" id="WP_251958510.1">
    <property type="nucleotide sequence ID" value="NZ_AP025732.1"/>
</dbReference>
<evidence type="ECO:0000313" key="3">
    <source>
        <dbReference type="Proteomes" id="UP001055453"/>
    </source>
</evidence>
<keyword evidence="3" id="KW-1185">Reference proteome</keyword>
<dbReference type="PANTHER" id="PTHR43179">
    <property type="entry name" value="RHAMNOSYLTRANSFERASE WBBL"/>
    <property type="match status" value="1"/>
</dbReference>
<proteinExistence type="predicted"/>
<dbReference type="Gene3D" id="3.90.550.10">
    <property type="entry name" value="Spore Coat Polysaccharide Biosynthesis Protein SpsA, Chain A"/>
    <property type="match status" value="1"/>
</dbReference>
<dbReference type="CDD" id="cd04186">
    <property type="entry name" value="GT_2_like_c"/>
    <property type="match status" value="1"/>
</dbReference>
<organism evidence="2 3">
    <name type="scientific">Nostoc cf. commune SO-36</name>
    <dbReference type="NCBI Taxonomy" id="449208"/>
    <lineage>
        <taxon>Bacteria</taxon>
        <taxon>Bacillati</taxon>
        <taxon>Cyanobacteriota</taxon>
        <taxon>Cyanophyceae</taxon>
        <taxon>Nostocales</taxon>
        <taxon>Nostocaceae</taxon>
        <taxon>Nostoc</taxon>
    </lineage>
</organism>
<sequence>MNTQLINSVSIILVNYNGADVLINCLNSLEKFIPKDNCEIILVDNNSQDNSIDIVDNKFPEIKLIKLPKNVGFGAGNNAGAKVAKGEFLFLLNTDTVLTNNILPNLIELMSVNQNVGIIGTKLLFPDGSFQISFSPEIGIKGEFQAQKLHKNAENRNAFNIIERDFQDIKEVDIVVGAAFFIRANLFNLLGGFDEKLFMYFEDSDLCQRVRNEGYKIIYTPHISIIHIRGHSVKKLSNKMSVEYRRSQIYYYHKHRPMWEILTLRVYLIFKFLYQYLKTSNPYSWEIIKLSFMYK</sequence>
<dbReference type="PANTHER" id="PTHR43179:SF7">
    <property type="entry name" value="RHAMNOSYLTRANSFERASE WBBL"/>
    <property type="match status" value="1"/>
</dbReference>
<dbReference type="EMBL" id="AP025732">
    <property type="protein sequence ID" value="BDI15021.1"/>
    <property type="molecule type" value="Genomic_DNA"/>
</dbReference>